<dbReference type="Proteomes" id="UP000018877">
    <property type="component" value="Unassembled WGS sequence"/>
</dbReference>
<accession>A0AB94IMU3</accession>
<keyword evidence="4" id="KW-1185">Reference proteome</keyword>
<dbReference type="RefSeq" id="WP_024028691.1">
    <property type="nucleotide sequence ID" value="NZ_ALAN01000070.1"/>
</dbReference>
<dbReference type="InterPro" id="IPR023833">
    <property type="entry name" value="Signal_pept_SipW-depend-type"/>
</dbReference>
<keyword evidence="2" id="KW-0472">Membrane</keyword>
<dbReference type="NCBIfam" id="TIGR04087">
    <property type="entry name" value="YqxM_for_SipW"/>
    <property type="match status" value="1"/>
</dbReference>
<gene>
    <name evidence="3" type="ORF">BAVI_12529</name>
</gene>
<evidence type="ECO:0008006" key="5">
    <source>
        <dbReference type="Google" id="ProtNLM"/>
    </source>
</evidence>
<evidence type="ECO:0000256" key="1">
    <source>
        <dbReference type="SAM" id="MobiDB-lite"/>
    </source>
</evidence>
<sequence>MIRIRYSRLKRLGKKDKKIKLASQILAIWYLLLFTVGYLSSDTGAYFNSSSQISGAITAGTWQELWDKSSLKFKNGENENSKKVKDQMITNCDVVEITAAIQNVGNDMKGQSQFEVFYNESKNPKDGQKIGEGNIEPLKSGELAILKYSVNNPGNYKFKALQRPGHANKYETRQELWSETITVKCQASSKSQNEEKSTSQTQEVIIPENKKNQSTEGTKDKTQQSSNEDSKEVPPSNEQNQSKQSGTEENHSLSKFADDGSASEGN</sequence>
<feature type="transmembrane region" description="Helical" evidence="2">
    <location>
        <begin position="21"/>
        <end position="40"/>
    </location>
</feature>
<feature type="compositionally biased region" description="Polar residues" evidence="1">
    <location>
        <begin position="236"/>
        <end position="245"/>
    </location>
</feature>
<feature type="region of interest" description="Disordered" evidence="1">
    <location>
        <begin position="186"/>
        <end position="266"/>
    </location>
</feature>
<organism evidence="3 4">
    <name type="scientific">Neobacillus vireti LMG 21834</name>
    <dbReference type="NCBI Taxonomy" id="1131730"/>
    <lineage>
        <taxon>Bacteria</taxon>
        <taxon>Bacillati</taxon>
        <taxon>Bacillota</taxon>
        <taxon>Bacilli</taxon>
        <taxon>Bacillales</taxon>
        <taxon>Bacillaceae</taxon>
        <taxon>Neobacillus</taxon>
    </lineage>
</organism>
<dbReference type="AlphaFoldDB" id="A0AB94IMU3"/>
<dbReference type="GO" id="GO:0097311">
    <property type="term" value="C:bacterial biofilm matrix"/>
    <property type="evidence" value="ECO:0007669"/>
    <property type="project" value="InterPro"/>
</dbReference>
<reference evidence="3 4" key="1">
    <citation type="journal article" date="2014" name="Environ. Microbiol.">
        <title>The nitrate-ammonifying and nosZ-carrying bacterium Bacillus vireti is a potent source and sink for nitric and nitrous oxide under high nitrate conditions.</title>
        <authorList>
            <person name="Mania D."/>
            <person name="Heylen K."/>
            <person name="van Spanning R.J."/>
            <person name="Frostegard A."/>
        </authorList>
    </citation>
    <scope>NUCLEOTIDE SEQUENCE [LARGE SCALE GENOMIC DNA]</scope>
    <source>
        <strain evidence="3 4">LMG 21834</strain>
    </source>
</reference>
<comment type="caution">
    <text evidence="3">The sequence shown here is derived from an EMBL/GenBank/DDBJ whole genome shotgun (WGS) entry which is preliminary data.</text>
</comment>
<keyword evidence="2" id="KW-1133">Transmembrane helix</keyword>
<dbReference type="InterPro" id="IPR023848">
    <property type="entry name" value="TasA"/>
</dbReference>
<evidence type="ECO:0000313" key="4">
    <source>
        <dbReference type="Proteomes" id="UP000018877"/>
    </source>
</evidence>
<protein>
    <recommendedName>
        <fullName evidence="5">Amyloid fiber anchoring/assembly protein TapA</fullName>
    </recommendedName>
</protein>
<proteinExistence type="predicted"/>
<evidence type="ECO:0000313" key="3">
    <source>
        <dbReference type="EMBL" id="ETI68436.1"/>
    </source>
</evidence>
<name>A0AB94IMU3_9BACI</name>
<feature type="compositionally biased region" description="Basic and acidic residues" evidence="1">
    <location>
        <begin position="246"/>
        <end position="258"/>
    </location>
</feature>
<dbReference type="EMBL" id="ALAN01000070">
    <property type="protein sequence ID" value="ETI68436.1"/>
    <property type="molecule type" value="Genomic_DNA"/>
</dbReference>
<keyword evidence="2" id="KW-0812">Transmembrane</keyword>
<evidence type="ECO:0000256" key="2">
    <source>
        <dbReference type="SAM" id="Phobius"/>
    </source>
</evidence>
<dbReference type="NCBIfam" id="TIGR04088">
    <property type="entry name" value="cognate_SipW"/>
    <property type="match status" value="1"/>
</dbReference>
<feature type="compositionally biased region" description="Basic and acidic residues" evidence="1">
    <location>
        <begin position="208"/>
        <end position="232"/>
    </location>
</feature>